<dbReference type="RefSeq" id="WP_322878511.1">
    <property type="nucleotide sequence ID" value="NZ_JAVMIP010000010.1"/>
</dbReference>
<accession>A0AAE4JXR1</accession>
<evidence type="ECO:0000259" key="1">
    <source>
        <dbReference type="Pfam" id="PF09353"/>
    </source>
</evidence>
<organism evidence="2 3">
    <name type="scientific">Pseudocalidococcus azoricus BACA0444</name>
    <dbReference type="NCBI Taxonomy" id="2918990"/>
    <lineage>
        <taxon>Bacteria</taxon>
        <taxon>Bacillati</taxon>
        <taxon>Cyanobacteriota</taxon>
        <taxon>Cyanophyceae</taxon>
        <taxon>Acaryochloridales</taxon>
        <taxon>Thermosynechococcaceae</taxon>
        <taxon>Pseudocalidococcus</taxon>
        <taxon>Pseudocalidococcus azoricus</taxon>
    </lineage>
</organism>
<dbReference type="InterPro" id="IPR053021">
    <property type="entry name" value="Chloroplast_ADK"/>
</dbReference>
<comment type="caution">
    <text evidence="2">The sequence shown here is derived from an EMBL/GenBank/DDBJ whole genome shotgun (WGS) entry which is preliminary data.</text>
</comment>
<dbReference type="InterPro" id="IPR018962">
    <property type="entry name" value="DUF1995"/>
</dbReference>
<dbReference type="EMBL" id="JAVMIP010000010">
    <property type="protein sequence ID" value="MDS3861268.1"/>
    <property type="molecule type" value="Genomic_DNA"/>
</dbReference>
<dbReference type="PANTHER" id="PTHR35509:SF1">
    <property type="entry name" value="DOMAIN PROTEIN, PUTATIVE (DUF1995)-RELATED"/>
    <property type="match status" value="1"/>
</dbReference>
<protein>
    <submittedName>
        <fullName evidence="2">DUF1995 family protein</fullName>
    </submittedName>
</protein>
<dbReference type="Proteomes" id="UP001268256">
    <property type="component" value="Unassembled WGS sequence"/>
</dbReference>
<dbReference type="AlphaFoldDB" id="A0AAE4JXR1"/>
<dbReference type="Pfam" id="PF09353">
    <property type="entry name" value="DUF1995"/>
    <property type="match status" value="1"/>
</dbReference>
<evidence type="ECO:0000313" key="3">
    <source>
        <dbReference type="Proteomes" id="UP001268256"/>
    </source>
</evidence>
<dbReference type="PANTHER" id="PTHR35509">
    <property type="entry name" value="DOMAIN PROTEIN, PUTATIVE (DUF1995)-RELATED"/>
    <property type="match status" value="1"/>
</dbReference>
<reference evidence="3" key="1">
    <citation type="submission" date="2023-07" db="EMBL/GenBank/DDBJ databases">
        <authorList>
            <person name="Luz R."/>
            <person name="Cordeiro R."/>
            <person name="Fonseca A."/>
            <person name="Goncalves V."/>
        </authorList>
    </citation>
    <scope>NUCLEOTIDE SEQUENCE [LARGE SCALE GENOMIC DNA]</scope>
    <source>
        <strain evidence="3">BACA0444</strain>
    </source>
</reference>
<name>A0AAE4JXR1_9CYAN</name>
<evidence type="ECO:0000313" key="2">
    <source>
        <dbReference type="EMBL" id="MDS3861268.1"/>
    </source>
</evidence>
<keyword evidence="3" id="KW-1185">Reference proteome</keyword>
<proteinExistence type="predicted"/>
<feature type="domain" description="DUF1995" evidence="1">
    <location>
        <begin position="4"/>
        <end position="203"/>
    </location>
</feature>
<sequence>MTVPTSLDEVINQAKAATQAALDAGINRIQIEILLPDLQMMPLAWSYLELFQDLGVHLKVFFADAGAAALARRDWQNPIFSVRGVNELLEPVQEQDQAFVCITPSPVEVSYIEQMCNAAGNRPFILLNPKLQDVAIVGIGYAGRQLRERFLNTLDTAYYIRPLDDTTALLRAYPGDWEIWRDVNGEYQRLGATPAKPSGEQIDKILYGEQAETPGGGGVFASMQRFLKALQQ</sequence>
<gene>
    <name evidence="2" type="ORF">RIF25_10665</name>
</gene>